<dbReference type="PANTHER" id="PTHR40260">
    <property type="entry name" value="BLR8190 PROTEIN"/>
    <property type="match status" value="1"/>
</dbReference>
<dbReference type="SUPFAM" id="SSF54909">
    <property type="entry name" value="Dimeric alpha+beta barrel"/>
    <property type="match status" value="1"/>
</dbReference>
<dbReference type="AlphaFoldDB" id="A0A2T2NGZ7"/>
<dbReference type="InterPro" id="IPR011008">
    <property type="entry name" value="Dimeric_a/b-barrel"/>
</dbReference>
<dbReference type="Proteomes" id="UP000240883">
    <property type="component" value="Unassembled WGS sequence"/>
</dbReference>
<keyword evidence="3" id="KW-1185">Reference proteome</keyword>
<dbReference type="Gene3D" id="3.30.70.100">
    <property type="match status" value="1"/>
</dbReference>
<sequence>MSGHQLSILFPRGDGANFNVEYFLNTHVPLVLKHYKPLGLKSYTIVKLADDAPFGGAFVSEWNSHDDIKKALGSAGSEEIKADVKNFTTVEPVVSGGEIVARG</sequence>
<name>A0A2T2NGZ7_CORCC</name>
<dbReference type="GO" id="GO:0016491">
    <property type="term" value="F:oxidoreductase activity"/>
    <property type="evidence" value="ECO:0007669"/>
    <property type="project" value="InterPro"/>
</dbReference>
<proteinExistence type="inferred from homology"/>
<dbReference type="OrthoDB" id="4892971at2759"/>
<evidence type="ECO:0000313" key="3">
    <source>
        <dbReference type="Proteomes" id="UP000240883"/>
    </source>
</evidence>
<comment type="similarity">
    <text evidence="1">Belongs to the tpcK family.</text>
</comment>
<dbReference type="PANTHER" id="PTHR40260:SF2">
    <property type="entry name" value="BLR8190 PROTEIN"/>
    <property type="match status" value="1"/>
</dbReference>
<reference evidence="2 3" key="1">
    <citation type="journal article" date="2018" name="Front. Microbiol.">
        <title>Genome-Wide Analysis of Corynespora cassiicola Leaf Fall Disease Putative Effectors.</title>
        <authorList>
            <person name="Lopez D."/>
            <person name="Ribeiro S."/>
            <person name="Label P."/>
            <person name="Fumanal B."/>
            <person name="Venisse J.S."/>
            <person name="Kohler A."/>
            <person name="de Oliveira R.R."/>
            <person name="Labutti K."/>
            <person name="Lipzen A."/>
            <person name="Lail K."/>
            <person name="Bauer D."/>
            <person name="Ohm R.A."/>
            <person name="Barry K.W."/>
            <person name="Spatafora J."/>
            <person name="Grigoriev I.V."/>
            <person name="Martin F.M."/>
            <person name="Pujade-Renaud V."/>
        </authorList>
    </citation>
    <scope>NUCLEOTIDE SEQUENCE [LARGE SCALE GENOMIC DNA]</scope>
    <source>
        <strain evidence="2 3">Philippines</strain>
    </source>
</reference>
<evidence type="ECO:0000313" key="2">
    <source>
        <dbReference type="EMBL" id="PSN64711.1"/>
    </source>
</evidence>
<dbReference type="NCBIfam" id="TIGR02118">
    <property type="entry name" value="EthD family reductase"/>
    <property type="match status" value="1"/>
</dbReference>
<evidence type="ECO:0008006" key="4">
    <source>
        <dbReference type="Google" id="ProtNLM"/>
    </source>
</evidence>
<protein>
    <recommendedName>
        <fullName evidence="4">EthD domain-containing protein</fullName>
    </recommendedName>
</protein>
<dbReference type="InterPro" id="IPR009799">
    <property type="entry name" value="EthD_dom"/>
</dbReference>
<accession>A0A2T2NGZ7</accession>
<dbReference type="EMBL" id="KZ678138">
    <property type="protein sequence ID" value="PSN64711.1"/>
    <property type="molecule type" value="Genomic_DNA"/>
</dbReference>
<evidence type="ECO:0000256" key="1">
    <source>
        <dbReference type="ARBA" id="ARBA00005986"/>
    </source>
</evidence>
<organism evidence="2 3">
    <name type="scientific">Corynespora cassiicola Philippines</name>
    <dbReference type="NCBI Taxonomy" id="1448308"/>
    <lineage>
        <taxon>Eukaryota</taxon>
        <taxon>Fungi</taxon>
        <taxon>Dikarya</taxon>
        <taxon>Ascomycota</taxon>
        <taxon>Pezizomycotina</taxon>
        <taxon>Dothideomycetes</taxon>
        <taxon>Pleosporomycetidae</taxon>
        <taxon>Pleosporales</taxon>
        <taxon>Corynesporascaceae</taxon>
        <taxon>Corynespora</taxon>
    </lineage>
</organism>
<gene>
    <name evidence="2" type="ORF">BS50DRAFT_576108</name>
</gene>